<accession>A0A1F6DZY6</accession>
<evidence type="ECO:0000313" key="3">
    <source>
        <dbReference type="Proteomes" id="UP000177652"/>
    </source>
</evidence>
<proteinExistence type="predicted"/>
<evidence type="ECO:0000256" key="1">
    <source>
        <dbReference type="SAM" id="SignalP"/>
    </source>
</evidence>
<comment type="caution">
    <text evidence="2">The sequence shown here is derived from an EMBL/GenBank/DDBJ whole genome shotgun (WGS) entry which is preliminary data.</text>
</comment>
<evidence type="ECO:0008006" key="4">
    <source>
        <dbReference type="Google" id="ProtNLM"/>
    </source>
</evidence>
<organism evidence="2 3">
    <name type="scientific">Candidatus Kaiserbacteria bacterium RIFCSPHIGHO2_02_FULL_55_20</name>
    <dbReference type="NCBI Taxonomy" id="1798497"/>
    <lineage>
        <taxon>Bacteria</taxon>
        <taxon>Candidatus Kaiseribacteriota</taxon>
    </lineage>
</organism>
<dbReference type="EMBL" id="MFLK01000002">
    <property type="protein sequence ID" value="OGG66542.1"/>
    <property type="molecule type" value="Genomic_DNA"/>
</dbReference>
<dbReference type="AlphaFoldDB" id="A0A1F6DZY6"/>
<name>A0A1F6DZY6_9BACT</name>
<sequence>MKLSKIAALAAILTLGLAGITTSASAADPDLRSVTIANFLWAKAGPAAAPDMKLSTECTVPAAYIPDVEETDGKDILAKVDRSKAGTEGTCPDETTFFMTKKAYNSLVNKEDGDNVKGAALGLRSATLLAKKAAAAKLAEDIKAAKEYFAAAKKDAGKRLVK</sequence>
<evidence type="ECO:0000313" key="2">
    <source>
        <dbReference type="EMBL" id="OGG66542.1"/>
    </source>
</evidence>
<gene>
    <name evidence="2" type="ORF">A3D71_00050</name>
</gene>
<dbReference type="Proteomes" id="UP000177652">
    <property type="component" value="Unassembled WGS sequence"/>
</dbReference>
<protein>
    <recommendedName>
        <fullName evidence="4">DUF5667 domain-containing protein</fullName>
    </recommendedName>
</protein>
<feature type="signal peptide" evidence="1">
    <location>
        <begin position="1"/>
        <end position="26"/>
    </location>
</feature>
<keyword evidence="1" id="KW-0732">Signal</keyword>
<feature type="chain" id="PRO_5009524018" description="DUF5667 domain-containing protein" evidence="1">
    <location>
        <begin position="27"/>
        <end position="162"/>
    </location>
</feature>
<reference evidence="2 3" key="1">
    <citation type="journal article" date="2016" name="Nat. Commun.">
        <title>Thousands of microbial genomes shed light on interconnected biogeochemical processes in an aquifer system.</title>
        <authorList>
            <person name="Anantharaman K."/>
            <person name="Brown C.T."/>
            <person name="Hug L.A."/>
            <person name="Sharon I."/>
            <person name="Castelle C.J."/>
            <person name="Probst A.J."/>
            <person name="Thomas B.C."/>
            <person name="Singh A."/>
            <person name="Wilkins M.J."/>
            <person name="Karaoz U."/>
            <person name="Brodie E.L."/>
            <person name="Williams K.H."/>
            <person name="Hubbard S.S."/>
            <person name="Banfield J.F."/>
        </authorList>
    </citation>
    <scope>NUCLEOTIDE SEQUENCE [LARGE SCALE GENOMIC DNA]</scope>
</reference>